<dbReference type="EMBL" id="MU070496">
    <property type="protein sequence ID" value="KAF5827475.1"/>
    <property type="molecule type" value="Genomic_DNA"/>
</dbReference>
<evidence type="ECO:0000313" key="5">
    <source>
        <dbReference type="Proteomes" id="UP000815325"/>
    </source>
</evidence>
<evidence type="ECO:0000313" key="4">
    <source>
        <dbReference type="EMBL" id="KAF5827475.1"/>
    </source>
</evidence>
<dbReference type="PANTHER" id="PTHR43981">
    <property type="entry name" value="ENOYL-[ACYL-CARRIER-PROTEIN] REDUCTASE, MITOCHONDRIAL"/>
    <property type="match status" value="1"/>
</dbReference>
<comment type="caution">
    <text evidence="4">The sequence shown here is derived from an EMBL/GenBank/DDBJ whole genome shotgun (WGS) entry which is preliminary data.</text>
</comment>
<dbReference type="Proteomes" id="UP000815325">
    <property type="component" value="Unassembled WGS sequence"/>
</dbReference>
<dbReference type="InterPro" id="IPR051034">
    <property type="entry name" value="Mito_Enoyl-ACP_Reductase"/>
</dbReference>
<reference evidence="4" key="1">
    <citation type="submission" date="2017-08" db="EMBL/GenBank/DDBJ databases">
        <authorList>
            <person name="Polle J.E."/>
            <person name="Barry K."/>
            <person name="Cushman J."/>
            <person name="Schmutz J."/>
            <person name="Tran D."/>
            <person name="Hathwaick L.T."/>
            <person name="Yim W.C."/>
            <person name="Jenkins J."/>
            <person name="Mckie-Krisberg Z.M."/>
            <person name="Prochnik S."/>
            <person name="Lindquist E."/>
            <person name="Dockter R.B."/>
            <person name="Adam C."/>
            <person name="Molina H."/>
            <person name="Bunkerborg J."/>
            <person name="Jin E."/>
            <person name="Buchheim M."/>
            <person name="Magnuson J."/>
        </authorList>
    </citation>
    <scope>NUCLEOTIDE SEQUENCE</scope>
    <source>
        <strain evidence="4">CCAP 19/18</strain>
    </source>
</reference>
<dbReference type="SUPFAM" id="SSF51735">
    <property type="entry name" value="NAD(P)-binding Rossmann-fold domains"/>
    <property type="match status" value="1"/>
</dbReference>
<dbReference type="InterPro" id="IPR013149">
    <property type="entry name" value="ADH-like_C"/>
</dbReference>
<protein>
    <recommendedName>
        <fullName evidence="3">Alcohol dehydrogenase-like C-terminal domain-containing protein</fullName>
    </recommendedName>
</protein>
<sequence length="209" mass="22679">MLGKSMSGKWASFPLWCFAKNFLHSCNIAEAEEAWMRTEAWLKSLGATIVVKDQASVKVKLDSLQFFGRPKLALDAVGGQSAVRLVEALAEGGEVVCYGCASGKAPQWTWQGFVFRELKVTGFNMRRWMSGGCGGGVLASNTTAATASKRFLPVLESLIKLMDAGLLTVAYTEYDLQEFSEALDHALSPGRCSKVLLRMPPMSVMGSNP</sequence>
<evidence type="ECO:0000256" key="1">
    <source>
        <dbReference type="ARBA" id="ARBA00022857"/>
    </source>
</evidence>
<organism evidence="4 5">
    <name type="scientific">Dunaliella salina</name>
    <name type="common">Green alga</name>
    <name type="synonym">Protococcus salinus</name>
    <dbReference type="NCBI Taxonomy" id="3046"/>
    <lineage>
        <taxon>Eukaryota</taxon>
        <taxon>Viridiplantae</taxon>
        <taxon>Chlorophyta</taxon>
        <taxon>core chlorophytes</taxon>
        <taxon>Chlorophyceae</taxon>
        <taxon>CS clade</taxon>
        <taxon>Chlamydomonadales</taxon>
        <taxon>Dunaliellaceae</taxon>
        <taxon>Dunaliella</taxon>
    </lineage>
</organism>
<evidence type="ECO:0000259" key="3">
    <source>
        <dbReference type="Pfam" id="PF00107"/>
    </source>
</evidence>
<proteinExistence type="predicted"/>
<keyword evidence="5" id="KW-1185">Reference proteome</keyword>
<keyword evidence="1" id="KW-0521">NADP</keyword>
<dbReference type="Gene3D" id="3.40.50.720">
    <property type="entry name" value="NAD(P)-binding Rossmann-like Domain"/>
    <property type="match status" value="1"/>
</dbReference>
<name>A0ABQ7FYN7_DUNSA</name>
<dbReference type="Pfam" id="PF00107">
    <property type="entry name" value="ADH_zinc_N"/>
    <property type="match status" value="1"/>
</dbReference>
<feature type="domain" description="Alcohol dehydrogenase-like C-terminal" evidence="3">
    <location>
        <begin position="40"/>
        <end position="127"/>
    </location>
</feature>
<evidence type="ECO:0000256" key="2">
    <source>
        <dbReference type="ARBA" id="ARBA00023002"/>
    </source>
</evidence>
<gene>
    <name evidence="4" type="ORF">DUNSADRAFT_610</name>
</gene>
<dbReference type="InterPro" id="IPR036291">
    <property type="entry name" value="NAD(P)-bd_dom_sf"/>
</dbReference>
<keyword evidence="2" id="KW-0560">Oxidoreductase</keyword>
<dbReference type="Gene3D" id="3.90.180.10">
    <property type="entry name" value="Medium-chain alcohol dehydrogenases, catalytic domain"/>
    <property type="match status" value="1"/>
</dbReference>
<accession>A0ABQ7FYN7</accession>
<dbReference type="PANTHER" id="PTHR43981:SF2">
    <property type="entry name" value="ENOYL-[ACYL-CARRIER-PROTEIN] REDUCTASE, MITOCHONDRIAL"/>
    <property type="match status" value="1"/>
</dbReference>